<sequence>MAINQWVTDSHLELRVGEQCFSIRVTEIEEAIGPKCDYSCELVEESEFSGKHDEKEDTKERIDASAVKGRDSGNNSVGTVVPNSISFKAMNSLEMEKLWEVNKLADFRVMETASWMANENIGMVQRDEEVRYNDVLVEYGLPEEIQVRASEDAVVNNPTSRGPSNMVTLAEVIEYRGQQRKRDGNDSLVLKMREMKKVLKEWNRGSFGNIDAQYREIVGEVEVLDARLNSDELGSNDLQRKLELYSRLWAVSRLFLSSSSKDQIGAKWDFGTAE</sequence>
<name>A0ABR2NRC5_9ROSI</name>
<dbReference type="Proteomes" id="UP001396334">
    <property type="component" value="Unassembled WGS sequence"/>
</dbReference>
<protein>
    <submittedName>
        <fullName evidence="1">Uncharacterized protein</fullName>
    </submittedName>
</protein>
<evidence type="ECO:0000313" key="2">
    <source>
        <dbReference type="Proteomes" id="UP001396334"/>
    </source>
</evidence>
<keyword evidence="2" id="KW-1185">Reference proteome</keyword>
<dbReference type="EMBL" id="JBBPBN010000110">
    <property type="protein sequence ID" value="KAK8978726.1"/>
    <property type="molecule type" value="Genomic_DNA"/>
</dbReference>
<accession>A0ABR2NRC5</accession>
<reference evidence="1 2" key="1">
    <citation type="journal article" date="2024" name="G3 (Bethesda)">
        <title>Genome assembly of Hibiscus sabdariffa L. provides insights into metabolisms of medicinal natural products.</title>
        <authorList>
            <person name="Kim T."/>
        </authorList>
    </citation>
    <scope>NUCLEOTIDE SEQUENCE [LARGE SCALE GENOMIC DNA]</scope>
    <source>
        <strain evidence="1">TK-2024</strain>
        <tissue evidence="1">Old leaves</tissue>
    </source>
</reference>
<comment type="caution">
    <text evidence="1">The sequence shown here is derived from an EMBL/GenBank/DDBJ whole genome shotgun (WGS) entry which is preliminary data.</text>
</comment>
<organism evidence="1 2">
    <name type="scientific">Hibiscus sabdariffa</name>
    <name type="common">roselle</name>
    <dbReference type="NCBI Taxonomy" id="183260"/>
    <lineage>
        <taxon>Eukaryota</taxon>
        <taxon>Viridiplantae</taxon>
        <taxon>Streptophyta</taxon>
        <taxon>Embryophyta</taxon>
        <taxon>Tracheophyta</taxon>
        <taxon>Spermatophyta</taxon>
        <taxon>Magnoliopsida</taxon>
        <taxon>eudicotyledons</taxon>
        <taxon>Gunneridae</taxon>
        <taxon>Pentapetalae</taxon>
        <taxon>rosids</taxon>
        <taxon>malvids</taxon>
        <taxon>Malvales</taxon>
        <taxon>Malvaceae</taxon>
        <taxon>Malvoideae</taxon>
        <taxon>Hibiscus</taxon>
    </lineage>
</organism>
<gene>
    <name evidence="1" type="ORF">V6N11_001732</name>
</gene>
<evidence type="ECO:0000313" key="1">
    <source>
        <dbReference type="EMBL" id="KAK8978726.1"/>
    </source>
</evidence>
<proteinExistence type="predicted"/>